<evidence type="ECO:0000313" key="2">
    <source>
        <dbReference type="EMBL" id="MEU1955618.1"/>
    </source>
</evidence>
<proteinExistence type="predicted"/>
<organism evidence="2 3">
    <name type="scientific">Nocardia rhamnosiphila</name>
    <dbReference type="NCBI Taxonomy" id="426716"/>
    <lineage>
        <taxon>Bacteria</taxon>
        <taxon>Bacillati</taxon>
        <taxon>Actinomycetota</taxon>
        <taxon>Actinomycetes</taxon>
        <taxon>Mycobacteriales</taxon>
        <taxon>Nocardiaceae</taxon>
        <taxon>Nocardia</taxon>
    </lineage>
</organism>
<keyword evidence="3" id="KW-1185">Reference proteome</keyword>
<gene>
    <name evidence="2" type="ORF">ABZ510_27620</name>
</gene>
<evidence type="ECO:0000313" key="3">
    <source>
        <dbReference type="Proteomes" id="UP001550628"/>
    </source>
</evidence>
<dbReference type="EMBL" id="JBEYBF010000026">
    <property type="protein sequence ID" value="MEU1955618.1"/>
    <property type="molecule type" value="Genomic_DNA"/>
</dbReference>
<name>A0ABV2WXM3_9NOCA</name>
<accession>A0ABV2WXM3</accession>
<feature type="transmembrane region" description="Helical" evidence="1">
    <location>
        <begin position="87"/>
        <end position="108"/>
    </location>
</feature>
<dbReference type="RefSeq" id="WP_356960108.1">
    <property type="nucleotide sequence ID" value="NZ_JBEYBD010000046.1"/>
</dbReference>
<keyword evidence="1" id="KW-0812">Transmembrane</keyword>
<dbReference type="PROSITE" id="PS51257">
    <property type="entry name" value="PROKAR_LIPOPROTEIN"/>
    <property type="match status" value="1"/>
</dbReference>
<reference evidence="2 3" key="1">
    <citation type="submission" date="2024-06" db="EMBL/GenBank/DDBJ databases">
        <title>The Natural Products Discovery Center: Release of the First 8490 Sequenced Strains for Exploring Actinobacteria Biosynthetic Diversity.</title>
        <authorList>
            <person name="Kalkreuter E."/>
            <person name="Kautsar S.A."/>
            <person name="Yang D."/>
            <person name="Bader C.D."/>
            <person name="Teijaro C.N."/>
            <person name="Fluegel L."/>
            <person name="Davis C.M."/>
            <person name="Simpson J.R."/>
            <person name="Lauterbach L."/>
            <person name="Steele A.D."/>
            <person name="Gui C."/>
            <person name="Meng S."/>
            <person name="Li G."/>
            <person name="Viehrig K."/>
            <person name="Ye F."/>
            <person name="Su P."/>
            <person name="Kiefer A.F."/>
            <person name="Nichols A."/>
            <person name="Cepeda A.J."/>
            <person name="Yan W."/>
            <person name="Fan B."/>
            <person name="Jiang Y."/>
            <person name="Adhikari A."/>
            <person name="Zheng C.-J."/>
            <person name="Schuster L."/>
            <person name="Cowan T.M."/>
            <person name="Smanski M.J."/>
            <person name="Chevrette M.G."/>
            <person name="De Carvalho L.P.S."/>
            <person name="Shen B."/>
        </authorList>
    </citation>
    <scope>NUCLEOTIDE SEQUENCE [LARGE SCALE GENOMIC DNA]</scope>
    <source>
        <strain evidence="2 3">NPDC019708</strain>
    </source>
</reference>
<keyword evidence="1" id="KW-0472">Membrane</keyword>
<evidence type="ECO:0000256" key="1">
    <source>
        <dbReference type="SAM" id="Phobius"/>
    </source>
</evidence>
<protein>
    <submittedName>
        <fullName evidence="2">Uncharacterized protein</fullName>
    </submittedName>
</protein>
<comment type="caution">
    <text evidence="2">The sequence shown here is derived from an EMBL/GenBank/DDBJ whole genome shotgun (WGS) entry which is preliminary data.</text>
</comment>
<keyword evidence="1" id="KW-1133">Transmembrane helix</keyword>
<feature type="transmembrane region" description="Helical" evidence="1">
    <location>
        <begin position="12"/>
        <end position="32"/>
    </location>
</feature>
<dbReference type="Proteomes" id="UP001550628">
    <property type="component" value="Unassembled WGS sequence"/>
</dbReference>
<sequence>MARLRGLAGQFLAYAMVLALLACVGGLVLSWTDDSTGPVVAKCDDKVMQPGDICMYWNSDRPDETYAQVLAGEKERRESAPKLHARLIYGGSAVLAISVALLIALFVLEVRAAQREQRRQPPSSQP</sequence>